<dbReference type="GeneID" id="19526014"/>
<name>A0A024B0V9_9CAUD</name>
<organism evidence="1 2">
    <name type="scientific">Bacillus phage Hakuna</name>
    <dbReference type="NCBI Taxonomy" id="1486659"/>
    <lineage>
        <taxon>Viruses</taxon>
        <taxon>Duplodnaviria</taxon>
        <taxon>Heunggongvirae</taxon>
        <taxon>Uroviricota</taxon>
        <taxon>Caudoviricetes</taxon>
        <taxon>Herelleviridae</taxon>
        <taxon>Bastillevirinae</taxon>
        <taxon>Wphvirus</taxon>
        <taxon>Wphvirus hakuna</taxon>
    </lineage>
</organism>
<protein>
    <submittedName>
        <fullName evidence="1">Uncharacterized protein</fullName>
    </submittedName>
</protein>
<dbReference type="Proteomes" id="UP000026900">
    <property type="component" value="Segment"/>
</dbReference>
<dbReference type="KEGG" id="vg:19526014"/>
<evidence type="ECO:0000313" key="1">
    <source>
        <dbReference type="EMBL" id="AHZ10032.1"/>
    </source>
</evidence>
<evidence type="ECO:0000313" key="2">
    <source>
        <dbReference type="Proteomes" id="UP000026900"/>
    </source>
</evidence>
<sequence length="142" mass="16421">MNPEEQGYYDVDEKNRVILRIVDARELNLVERGRQLGEAIEECVANGRSESTFLEIFVKELAVLQHILGRFDNLRELDIEEYDIAAHIDAYLKCNDAVDQIKHLGKHSLNLWSVGAAYEKFIYDKGLIEVYKSILEEFNKMG</sequence>
<keyword evidence="2" id="KW-1185">Reference proteome</keyword>
<accession>A0A024B0V9</accession>
<reference evidence="2" key="1">
    <citation type="submission" date="2014-09" db="EMBL/GenBank/DDBJ databases">
        <authorList>
            <person name="Sauder A.B."/>
            <person name="McKenzie Q.R."/>
            <person name="Temple L.M."/>
            <person name="Alexis B.K."/>
            <person name="Al-Atrache Z."/>
            <person name="Lewis L.O."/>
            <person name="Loesser-Casey K.E."/>
            <person name="Mitchell K.J."/>
        </authorList>
    </citation>
    <scope>NUCLEOTIDE SEQUENCE [LARGE SCALE GENOMIC DNA]</scope>
</reference>
<dbReference type="EMBL" id="KJ489399">
    <property type="protein sequence ID" value="AHZ10032.1"/>
    <property type="molecule type" value="Genomic_DNA"/>
</dbReference>
<proteinExistence type="predicted"/>
<dbReference type="RefSeq" id="YP_009036463.1">
    <property type="nucleotide sequence ID" value="NC_024213.1"/>
</dbReference>